<protein>
    <submittedName>
        <fullName evidence="2">Uncharacterized protein</fullName>
    </submittedName>
</protein>
<keyword evidence="1" id="KW-1133">Transmembrane helix</keyword>
<comment type="caution">
    <text evidence="2">The sequence shown here is derived from an EMBL/GenBank/DDBJ whole genome shotgun (WGS) entry which is preliminary data.</text>
</comment>
<feature type="transmembrane region" description="Helical" evidence="1">
    <location>
        <begin position="50"/>
        <end position="68"/>
    </location>
</feature>
<keyword evidence="1" id="KW-0472">Membrane</keyword>
<sequence length="77" mass="9185">MDDKFQERKEKNYSIMRSVKDYGMGIVILCFGIFFAFSDKLGFKFGVEPLLKYFFAGLCIVYGGWRIYRGYQKNYFE</sequence>
<reference evidence="2" key="1">
    <citation type="submission" date="2021-06" db="EMBL/GenBank/DDBJ databases">
        <authorList>
            <person name="Huq M.A."/>
        </authorList>
    </citation>
    <scope>NUCLEOTIDE SEQUENCE</scope>
    <source>
        <strain evidence="2">MAH-26</strain>
    </source>
</reference>
<dbReference type="RefSeq" id="WP_217794108.1">
    <property type="nucleotide sequence ID" value="NZ_JAHSPG010000016.1"/>
</dbReference>
<keyword evidence="3" id="KW-1185">Reference proteome</keyword>
<organism evidence="2 3">
    <name type="scientific">Pinibacter aurantiacus</name>
    <dbReference type="NCBI Taxonomy" id="2851599"/>
    <lineage>
        <taxon>Bacteria</taxon>
        <taxon>Pseudomonadati</taxon>
        <taxon>Bacteroidota</taxon>
        <taxon>Chitinophagia</taxon>
        <taxon>Chitinophagales</taxon>
        <taxon>Chitinophagaceae</taxon>
        <taxon>Pinibacter</taxon>
    </lineage>
</organism>
<gene>
    <name evidence="2" type="ORF">KTO63_21960</name>
</gene>
<evidence type="ECO:0000313" key="2">
    <source>
        <dbReference type="EMBL" id="MBV4359846.1"/>
    </source>
</evidence>
<dbReference type="EMBL" id="JAHSPG010000016">
    <property type="protein sequence ID" value="MBV4359846.1"/>
    <property type="molecule type" value="Genomic_DNA"/>
</dbReference>
<dbReference type="Proteomes" id="UP000812270">
    <property type="component" value="Unassembled WGS sequence"/>
</dbReference>
<evidence type="ECO:0000256" key="1">
    <source>
        <dbReference type="SAM" id="Phobius"/>
    </source>
</evidence>
<name>A0A9E2SC38_9BACT</name>
<keyword evidence="1" id="KW-0812">Transmembrane</keyword>
<proteinExistence type="predicted"/>
<feature type="transmembrane region" description="Helical" evidence="1">
    <location>
        <begin position="21"/>
        <end position="38"/>
    </location>
</feature>
<evidence type="ECO:0000313" key="3">
    <source>
        <dbReference type="Proteomes" id="UP000812270"/>
    </source>
</evidence>
<accession>A0A9E2SC38</accession>
<dbReference type="AlphaFoldDB" id="A0A9E2SC38"/>